<dbReference type="PANTHER" id="PTHR38644:SF1">
    <property type="entry name" value="EXPRESSED PROTEIN"/>
    <property type="match status" value="1"/>
</dbReference>
<proteinExistence type="predicted"/>
<protein>
    <recommendedName>
        <fullName evidence="1">Mmc1 C-terminal domain-containing protein</fullName>
    </recommendedName>
</protein>
<dbReference type="Pfam" id="PF23868">
    <property type="entry name" value="Mmc1_C"/>
    <property type="match status" value="1"/>
</dbReference>
<feature type="domain" description="Mmc1 C-terminal" evidence="1">
    <location>
        <begin position="323"/>
        <end position="507"/>
    </location>
</feature>
<name>A0A5J5F6N9_9PEZI</name>
<accession>A0A5J5F6N9</accession>
<comment type="caution">
    <text evidence="2">The sequence shown here is derived from an EMBL/GenBank/DDBJ whole genome shotgun (WGS) entry which is preliminary data.</text>
</comment>
<dbReference type="EMBL" id="VXIS01000024">
    <property type="protein sequence ID" value="KAA8912425.1"/>
    <property type="molecule type" value="Genomic_DNA"/>
</dbReference>
<dbReference type="InterPro" id="IPR056196">
    <property type="entry name" value="Mmc1_C"/>
</dbReference>
<dbReference type="PANTHER" id="PTHR38644">
    <property type="entry name" value="EXPRESSED PROTEIN"/>
    <property type="match status" value="1"/>
</dbReference>
<evidence type="ECO:0000259" key="1">
    <source>
        <dbReference type="Pfam" id="PF23868"/>
    </source>
</evidence>
<reference evidence="2 3" key="1">
    <citation type="submission" date="2019-09" db="EMBL/GenBank/DDBJ databases">
        <title>Draft genome of the ectomycorrhizal ascomycete Sphaerosporella brunnea.</title>
        <authorList>
            <consortium name="DOE Joint Genome Institute"/>
            <person name="Benucci G.M."/>
            <person name="Marozzi G."/>
            <person name="Antonielli L."/>
            <person name="Sanchez S."/>
            <person name="Marco P."/>
            <person name="Wang X."/>
            <person name="Falini L.B."/>
            <person name="Barry K."/>
            <person name="Haridas S."/>
            <person name="Lipzen A."/>
            <person name="Labutti K."/>
            <person name="Grigoriev I.V."/>
            <person name="Murat C."/>
            <person name="Martin F."/>
            <person name="Albertini E."/>
            <person name="Donnini D."/>
            <person name="Bonito G."/>
        </authorList>
    </citation>
    <scope>NUCLEOTIDE SEQUENCE [LARGE SCALE GENOMIC DNA]</scope>
    <source>
        <strain evidence="2 3">Sb_GMNB300</strain>
    </source>
</reference>
<sequence>MPPRLRLTQRWPPTISPTTPCWRSPRPVLLRVTRHNRITVSRCLYSTTQSTTSIEAQHLRAPLPPQHPIEKLQLTLQALQSAGYGEASRIELALRALKQEGAPVRLAIVGADILPLLFAAPVELQELIAAHDKHGRGILLRFGTAPKITTPVGSPLAIVTAPIDVLKTNNVELVVTSNLLGADPLVPLFQSTDIPGARVIEYPVHKTLLYAGSGVAGMGRLLASARFTRDSPEQVRRVIALPGGEGVEGKVQVIDPTKGEEAVKGIREWLLEGTTSPTETAIKPAVKALLHDIFAKAQKDLEEEAKELSVAALESGDTAESLAHAIGGWSQAAHVELRDSMEAAFLGKEWGKIEWWKLLWRTDDVGAVSRNIITTGFLPESEEKATFLAGRLYGAGYSKNETVRTDTGDVMELAENPRPMSITHRRAEILQNLVPNLQAAAQKYLLSFLSTTGISGAFSTLLWLSDVPLYSALTVAAAGSVSSARWLQSRWMKECKTFQGVVREQAREAIVESERWAWERLRAGIQQTEAEAEAERGKEKRGMLQRALKEGAEACKTER</sequence>
<dbReference type="InParanoid" id="A0A5J5F6N9"/>
<organism evidence="2 3">
    <name type="scientific">Sphaerosporella brunnea</name>
    <dbReference type="NCBI Taxonomy" id="1250544"/>
    <lineage>
        <taxon>Eukaryota</taxon>
        <taxon>Fungi</taxon>
        <taxon>Dikarya</taxon>
        <taxon>Ascomycota</taxon>
        <taxon>Pezizomycotina</taxon>
        <taxon>Pezizomycetes</taxon>
        <taxon>Pezizales</taxon>
        <taxon>Pyronemataceae</taxon>
        <taxon>Sphaerosporella</taxon>
    </lineage>
</organism>
<dbReference type="Pfam" id="PF23867">
    <property type="entry name" value="Mmc1_N"/>
    <property type="match status" value="1"/>
</dbReference>
<keyword evidence="3" id="KW-1185">Reference proteome</keyword>
<evidence type="ECO:0000313" key="3">
    <source>
        <dbReference type="Proteomes" id="UP000326924"/>
    </source>
</evidence>
<dbReference type="AlphaFoldDB" id="A0A5J5F6N9"/>
<evidence type="ECO:0000313" key="2">
    <source>
        <dbReference type="EMBL" id="KAA8912425.1"/>
    </source>
</evidence>
<dbReference type="Proteomes" id="UP000326924">
    <property type="component" value="Unassembled WGS sequence"/>
</dbReference>
<gene>
    <name evidence="2" type="ORF">FN846DRAFT_903564</name>
</gene>
<dbReference type="OrthoDB" id="5319015at2759"/>